<comment type="similarity">
    <text evidence="1">Belongs to the LCL2 family.</text>
</comment>
<evidence type="ECO:0000256" key="4">
    <source>
        <dbReference type="SAM" id="Phobius"/>
    </source>
</evidence>
<keyword evidence="3" id="KW-0732">Signal</keyword>
<evidence type="ECO:0000313" key="6">
    <source>
        <dbReference type="Proteomes" id="UP000038830"/>
    </source>
</evidence>
<keyword evidence="4" id="KW-0812">Transmembrane</keyword>
<dbReference type="Proteomes" id="UP000038830">
    <property type="component" value="Unassembled WGS sequence"/>
</dbReference>
<feature type="transmembrane region" description="Helical" evidence="4">
    <location>
        <begin position="30"/>
        <end position="49"/>
    </location>
</feature>
<proteinExistence type="inferred from homology"/>
<name>A0A0H5BXZ9_CYBJN</name>
<sequence>MPAKPTVWNVVTHIDHSTFLSLDKFLSMKYFGVICVLALGVNAQFFNPFGHRQQQQQQQQPKNYEQEFLNNKCERYLCPDTQACVKTAADCPCPFPKSQLKCVLPNTENFVCISKPATHDKALNALYDDPVKGPKASVEGQRDCGWVIKAYNGLV</sequence>
<keyword evidence="4" id="KW-1133">Transmembrane helix</keyword>
<reference evidence="6" key="1">
    <citation type="journal article" date="2015" name="J. Biotechnol.">
        <title>The structure of the Cyberlindnera jadinii genome and its relation to Candida utilis analyzed by the occurrence of single nucleotide polymorphisms.</title>
        <authorList>
            <person name="Rupp O."/>
            <person name="Brinkrolf K."/>
            <person name="Buerth C."/>
            <person name="Kunigo M."/>
            <person name="Schneider J."/>
            <person name="Jaenicke S."/>
            <person name="Goesmann A."/>
            <person name="Puehler A."/>
            <person name="Jaeger K.-E."/>
            <person name="Ernst J.F."/>
        </authorList>
    </citation>
    <scope>NUCLEOTIDE SEQUENCE [LARGE SCALE GENOMIC DNA]</scope>
    <source>
        <strain evidence="6">ATCC 18201 / CBS 1600 / BCRC 20928 / JCM 3617 / NBRC 0987 / NRRL Y-1542</strain>
    </source>
</reference>
<dbReference type="CDD" id="cd23996">
    <property type="entry name" value="LCL2-like"/>
    <property type="match status" value="1"/>
</dbReference>
<dbReference type="AlphaFoldDB" id="A0A0H5BXZ9"/>
<protein>
    <recommendedName>
        <fullName evidence="2">Long chronological lifespan protein 2</fullName>
    </recommendedName>
</protein>
<dbReference type="PANTHER" id="PTHR38425">
    <property type="entry name" value="LONG CHRONOLOGICAL LIFESPAN PROTEIN 2"/>
    <property type="match status" value="1"/>
</dbReference>
<dbReference type="PANTHER" id="PTHR38425:SF1">
    <property type="entry name" value="LONG CHRONOLOGICAL LIFESPAN PROTEIN 2"/>
    <property type="match status" value="1"/>
</dbReference>
<dbReference type="GO" id="GO:0036503">
    <property type="term" value="P:ERAD pathway"/>
    <property type="evidence" value="ECO:0007669"/>
    <property type="project" value="TreeGrafter"/>
</dbReference>
<dbReference type="EMBL" id="CDQK01000001">
    <property type="protein sequence ID" value="CEP20320.1"/>
    <property type="molecule type" value="Genomic_DNA"/>
</dbReference>
<organism evidence="5 6">
    <name type="scientific">Cyberlindnera jadinii (strain ATCC 18201 / CBS 1600 / BCRC 20928 / JCM 3617 / NBRC 0987 / NRRL Y-1542)</name>
    <name type="common">Torula yeast</name>
    <name type="synonym">Candida utilis</name>
    <dbReference type="NCBI Taxonomy" id="983966"/>
    <lineage>
        <taxon>Eukaryota</taxon>
        <taxon>Fungi</taxon>
        <taxon>Dikarya</taxon>
        <taxon>Ascomycota</taxon>
        <taxon>Saccharomycotina</taxon>
        <taxon>Saccharomycetes</taxon>
        <taxon>Phaffomycetales</taxon>
        <taxon>Phaffomycetaceae</taxon>
        <taxon>Cyberlindnera</taxon>
    </lineage>
</organism>
<accession>A0A0H5BXZ9</accession>
<evidence type="ECO:0000313" key="5">
    <source>
        <dbReference type="EMBL" id="CEP20320.1"/>
    </source>
</evidence>
<evidence type="ECO:0000256" key="2">
    <source>
        <dbReference type="ARBA" id="ARBA00018534"/>
    </source>
</evidence>
<dbReference type="InterPro" id="IPR034543">
    <property type="entry name" value="LCL2"/>
</dbReference>
<gene>
    <name evidence="5" type="ORF">BN1211_0147</name>
</gene>
<evidence type="ECO:0000256" key="1">
    <source>
        <dbReference type="ARBA" id="ARBA00010545"/>
    </source>
</evidence>
<evidence type="ECO:0000256" key="3">
    <source>
        <dbReference type="ARBA" id="ARBA00022729"/>
    </source>
</evidence>
<keyword evidence="4" id="KW-0472">Membrane</keyword>